<accession>A0A892ICF8</accession>
<dbReference type="EMBL" id="CP069483">
    <property type="protein sequence ID" value="QRO79604.1"/>
    <property type="molecule type" value="Genomic_DNA"/>
</dbReference>
<keyword evidence="2" id="KW-1185">Reference proteome</keyword>
<dbReference type="RefSeq" id="WP_035974462.1">
    <property type="nucleotide sequence ID" value="NZ_CABVPR010000002.1"/>
</dbReference>
<name>A0A892ICF8_9BURK</name>
<protein>
    <submittedName>
        <fullName evidence="1">Uncharacterized protein</fullName>
    </submittedName>
</protein>
<organism evidence="1 2">
    <name type="scientific">Burkholderia dolosa</name>
    <dbReference type="NCBI Taxonomy" id="152500"/>
    <lineage>
        <taxon>Bacteria</taxon>
        <taxon>Pseudomonadati</taxon>
        <taxon>Pseudomonadota</taxon>
        <taxon>Betaproteobacteria</taxon>
        <taxon>Burkholderiales</taxon>
        <taxon>Burkholderiaceae</taxon>
        <taxon>Burkholderia</taxon>
        <taxon>Burkholderia cepacia complex</taxon>
    </lineage>
</organism>
<evidence type="ECO:0000313" key="2">
    <source>
        <dbReference type="Proteomes" id="UP000625568"/>
    </source>
</evidence>
<sequence>MSSNAKDDRVKITQAEYSISGYVMATWTVPATPATIAGWALGVGGIGIPLTNFDLQDGKTLQCGFPYTVKKNVTHTLQITPYDTNGILISALASDPTEIRIVA</sequence>
<dbReference type="AlphaFoldDB" id="A0A892ICF8"/>
<reference evidence="1 2" key="1">
    <citation type="submission" date="2021-02" db="EMBL/GenBank/DDBJ databases">
        <title>FDA dAtabase for Regulatory Grade micrObial Sequences (FDA-ARGOS): Supporting development and validation of Infectious Disease Dx tests.</title>
        <authorList>
            <person name="Minogue T."/>
            <person name="Wolcott M."/>
            <person name="Wasieloski L."/>
            <person name="Aguilar W."/>
            <person name="Moore D."/>
            <person name="Jaissle J."/>
            <person name="Tallon L."/>
            <person name="Sadzewicz L."/>
            <person name="Zhao X."/>
            <person name="Boylan J."/>
            <person name="Ott S."/>
            <person name="Bowen H."/>
            <person name="Vavikolanu K."/>
            <person name="Mehta A."/>
            <person name="Aluvathingal J."/>
            <person name="Nadendla S."/>
            <person name="Yan Y."/>
            <person name="Sichtig H."/>
        </authorList>
    </citation>
    <scope>NUCLEOTIDE SEQUENCE [LARGE SCALE GENOMIC DNA]</scope>
    <source>
        <strain evidence="1 2">FDAARGOS_1272</strain>
    </source>
</reference>
<proteinExistence type="predicted"/>
<evidence type="ECO:0000313" key="1">
    <source>
        <dbReference type="EMBL" id="QRO79604.1"/>
    </source>
</evidence>
<gene>
    <name evidence="1" type="ORF">I6K02_24035</name>
</gene>
<dbReference type="GeneID" id="93129490"/>
<dbReference type="Proteomes" id="UP000625568">
    <property type="component" value="Chromosome 2"/>
</dbReference>